<sequence>MINELRDASVGEKGREVLKRVFHLYLLVTAEEALVDLLAFGLLRPEEPWQGGDPTTSLRVAIGELCRALVPEVIALTDAFGFSDWELDSALGVYDGRVYNALWERAKGEPLNATEVPAAYKHIKAILEQGQRRAKEGAKL</sequence>
<gene>
    <name evidence="4" type="ORF">EVG20_g8210</name>
</gene>
<reference evidence="4 5" key="1">
    <citation type="submission" date="2019-02" db="EMBL/GenBank/DDBJ databases">
        <title>Genome sequencing of the rare red list fungi Dentipellis fragilis.</title>
        <authorList>
            <person name="Buettner E."/>
            <person name="Kellner H."/>
        </authorList>
    </citation>
    <scope>NUCLEOTIDE SEQUENCE [LARGE SCALE GENOMIC DNA]</scope>
    <source>
        <strain evidence="4 5">DSM 105465</strain>
    </source>
</reference>
<dbReference type="InterPro" id="IPR012258">
    <property type="entry name" value="Acyl-CoA_oxidase"/>
</dbReference>
<name>A0A4Y9YBQ2_9AGAM</name>
<dbReference type="GO" id="GO:0071949">
    <property type="term" value="F:FAD binding"/>
    <property type="evidence" value="ECO:0007669"/>
    <property type="project" value="InterPro"/>
</dbReference>
<dbReference type="SUPFAM" id="SSF47203">
    <property type="entry name" value="Acyl-CoA dehydrogenase C-terminal domain-like"/>
    <property type="match status" value="1"/>
</dbReference>
<dbReference type="Gene3D" id="1.20.140.10">
    <property type="entry name" value="Butyryl-CoA Dehydrogenase, subunit A, domain 3"/>
    <property type="match status" value="1"/>
</dbReference>
<dbReference type="STRING" id="205917.A0A4Y9YBQ2"/>
<comment type="similarity">
    <text evidence="1">Belongs to the acyl-CoA oxidase family.</text>
</comment>
<dbReference type="AlphaFoldDB" id="A0A4Y9YBQ2"/>
<comment type="caution">
    <text evidence="4">The sequence shown here is derived from an EMBL/GenBank/DDBJ whole genome shotgun (WGS) entry which is preliminary data.</text>
</comment>
<feature type="non-terminal residue" evidence="4">
    <location>
        <position position="1"/>
    </location>
</feature>
<dbReference type="PANTHER" id="PTHR10909">
    <property type="entry name" value="ELECTRON TRANSPORT OXIDOREDUCTASE"/>
    <property type="match status" value="1"/>
</dbReference>
<accession>A0A4Y9YBQ2</accession>
<dbReference type="GO" id="GO:0055088">
    <property type="term" value="P:lipid homeostasis"/>
    <property type="evidence" value="ECO:0007669"/>
    <property type="project" value="TreeGrafter"/>
</dbReference>
<evidence type="ECO:0000313" key="4">
    <source>
        <dbReference type="EMBL" id="TFY58289.1"/>
    </source>
</evidence>
<dbReference type="InterPro" id="IPR002655">
    <property type="entry name" value="Acyl-CoA_oxidase_C"/>
</dbReference>
<evidence type="ECO:0000256" key="2">
    <source>
        <dbReference type="ARBA" id="ARBA00023002"/>
    </source>
</evidence>
<dbReference type="Pfam" id="PF01756">
    <property type="entry name" value="ACOX"/>
    <property type="match status" value="1"/>
</dbReference>
<evidence type="ECO:0000313" key="5">
    <source>
        <dbReference type="Proteomes" id="UP000298327"/>
    </source>
</evidence>
<dbReference type="GO" id="GO:0033540">
    <property type="term" value="P:fatty acid beta-oxidation using acyl-CoA oxidase"/>
    <property type="evidence" value="ECO:0007669"/>
    <property type="project" value="TreeGrafter"/>
</dbReference>
<dbReference type="PANTHER" id="PTHR10909:SF250">
    <property type="entry name" value="PEROXISOMAL ACYL-COENZYME A OXIDASE 1"/>
    <property type="match status" value="1"/>
</dbReference>
<dbReference type="GO" id="GO:0005504">
    <property type="term" value="F:fatty acid binding"/>
    <property type="evidence" value="ECO:0007669"/>
    <property type="project" value="TreeGrafter"/>
</dbReference>
<feature type="domain" description="Acyl-CoA oxidase C-terminal" evidence="3">
    <location>
        <begin position="4"/>
        <end position="127"/>
    </location>
</feature>
<dbReference type="GO" id="GO:0003997">
    <property type="term" value="F:acyl-CoA oxidase activity"/>
    <property type="evidence" value="ECO:0007669"/>
    <property type="project" value="InterPro"/>
</dbReference>
<dbReference type="OrthoDB" id="538336at2759"/>
<keyword evidence="5" id="KW-1185">Reference proteome</keyword>
<protein>
    <recommendedName>
        <fullName evidence="3">Acyl-CoA oxidase C-terminal domain-containing protein</fullName>
    </recommendedName>
</protein>
<evidence type="ECO:0000256" key="1">
    <source>
        <dbReference type="ARBA" id="ARBA00006288"/>
    </source>
</evidence>
<dbReference type="Proteomes" id="UP000298327">
    <property type="component" value="Unassembled WGS sequence"/>
</dbReference>
<dbReference type="EMBL" id="SEOQ01000691">
    <property type="protein sequence ID" value="TFY58289.1"/>
    <property type="molecule type" value="Genomic_DNA"/>
</dbReference>
<evidence type="ECO:0000259" key="3">
    <source>
        <dbReference type="Pfam" id="PF01756"/>
    </source>
</evidence>
<proteinExistence type="inferred from homology"/>
<dbReference type="GO" id="GO:0005777">
    <property type="term" value="C:peroxisome"/>
    <property type="evidence" value="ECO:0007669"/>
    <property type="project" value="InterPro"/>
</dbReference>
<dbReference type="InterPro" id="IPR036250">
    <property type="entry name" value="AcylCo_DH-like_C"/>
</dbReference>
<keyword evidence="2" id="KW-0560">Oxidoreductase</keyword>
<organism evidence="4 5">
    <name type="scientific">Dentipellis fragilis</name>
    <dbReference type="NCBI Taxonomy" id="205917"/>
    <lineage>
        <taxon>Eukaryota</taxon>
        <taxon>Fungi</taxon>
        <taxon>Dikarya</taxon>
        <taxon>Basidiomycota</taxon>
        <taxon>Agaricomycotina</taxon>
        <taxon>Agaricomycetes</taxon>
        <taxon>Russulales</taxon>
        <taxon>Hericiaceae</taxon>
        <taxon>Dentipellis</taxon>
    </lineage>
</organism>